<evidence type="ECO:0000313" key="3">
    <source>
        <dbReference type="Proteomes" id="UP000271974"/>
    </source>
</evidence>
<reference evidence="2 3" key="1">
    <citation type="submission" date="2019-01" db="EMBL/GenBank/DDBJ databases">
        <title>A draft genome assembly of the solar-powered sea slug Elysia chlorotica.</title>
        <authorList>
            <person name="Cai H."/>
            <person name="Li Q."/>
            <person name="Fang X."/>
            <person name="Li J."/>
            <person name="Curtis N.E."/>
            <person name="Altenburger A."/>
            <person name="Shibata T."/>
            <person name="Feng M."/>
            <person name="Maeda T."/>
            <person name="Schwartz J.A."/>
            <person name="Shigenobu S."/>
            <person name="Lundholm N."/>
            <person name="Nishiyama T."/>
            <person name="Yang H."/>
            <person name="Hasebe M."/>
            <person name="Li S."/>
            <person name="Pierce S.K."/>
            <person name="Wang J."/>
        </authorList>
    </citation>
    <scope>NUCLEOTIDE SEQUENCE [LARGE SCALE GENOMIC DNA]</scope>
    <source>
        <strain evidence="2">EC2010</strain>
        <tissue evidence="2">Whole organism of an adult</tissue>
    </source>
</reference>
<proteinExistence type="predicted"/>
<sequence>MPSNSTILRNRWKKEDPAKYEAYLAQQRVKSKERRDKKKEMLTEEHPAEDVLAQREKEREQTRKRVKKLRERRKAEGRRVLRRPAAESDLAETPRKKPKEMTEEERRAHNAELRRQSRARQNPQKKRWARVKAAQYQREYRERQRAARCGNVTPPAFASPPFLNAQSSCPPAPTPPQEPPSRLINALDLDFSKASLLPLLPTPPRKEQLARKTLYNFTSAVKSSIKKKSANNATIFARIVKNLATPKTPEKRKALQDLGIGAGCINPSAHKQSKPRQLFPLFRKRNPTQPQEAAYSAVKDFYIREDIARILPHKRYASKAGPGYVMLMTLQEAFNIFKAENPDAQVQFTKFTTLRPKNVRLVGDIPPETSACWYCLNVRHKKDAINRVVGRAAEGPSKPNLLPPEVKMLDSLLCPKAEGSDWHDPACIQGKTSTCLRECELCHDPRAKLERLCYPYMDQTVSWQHWERQQIDGRTKLEVVNKTGLLRDLVEEFVVKDLQQPSQNCTFVRHLHTYLWQYNQYSFLKQTLRSHEALLIMDFAENRKASYSQEVKSAHFGKGQITLHPTVCFYITENGMMRHSMMFVTDDIQHDFHAVHHFTLESMEALKKAAPSVRKVYLFSDGCAGQYKGKGSFADLSLYTGMQIQRCFFGSEHGKGEADG</sequence>
<dbReference type="PANTHER" id="PTHR46601:SF1">
    <property type="entry name" value="ADF-H DOMAIN-CONTAINING PROTEIN"/>
    <property type="match status" value="1"/>
</dbReference>
<dbReference type="AlphaFoldDB" id="A0A433U9K6"/>
<feature type="compositionally biased region" description="Basic and acidic residues" evidence="1">
    <location>
        <begin position="92"/>
        <end position="115"/>
    </location>
</feature>
<dbReference type="OrthoDB" id="6152551at2759"/>
<evidence type="ECO:0000313" key="2">
    <source>
        <dbReference type="EMBL" id="RUS90545.1"/>
    </source>
</evidence>
<gene>
    <name evidence="2" type="ORF">EGW08_001722</name>
</gene>
<dbReference type="Proteomes" id="UP000271974">
    <property type="component" value="Unassembled WGS sequence"/>
</dbReference>
<feature type="compositionally biased region" description="Basic and acidic residues" evidence="1">
    <location>
        <begin position="38"/>
        <end position="63"/>
    </location>
</feature>
<name>A0A433U9K6_ELYCH</name>
<protein>
    <submittedName>
        <fullName evidence="2">Uncharacterized protein</fullName>
    </submittedName>
</protein>
<evidence type="ECO:0000256" key="1">
    <source>
        <dbReference type="SAM" id="MobiDB-lite"/>
    </source>
</evidence>
<dbReference type="EMBL" id="RQTK01000030">
    <property type="protein sequence ID" value="RUS90545.1"/>
    <property type="molecule type" value="Genomic_DNA"/>
</dbReference>
<comment type="caution">
    <text evidence="2">The sequence shown here is derived from an EMBL/GenBank/DDBJ whole genome shotgun (WGS) entry which is preliminary data.</text>
</comment>
<accession>A0A433U9K6</accession>
<feature type="region of interest" description="Disordered" evidence="1">
    <location>
        <begin position="27"/>
        <end position="130"/>
    </location>
</feature>
<organism evidence="2 3">
    <name type="scientific">Elysia chlorotica</name>
    <name type="common">Eastern emerald elysia</name>
    <name type="synonym">Sea slug</name>
    <dbReference type="NCBI Taxonomy" id="188477"/>
    <lineage>
        <taxon>Eukaryota</taxon>
        <taxon>Metazoa</taxon>
        <taxon>Spiralia</taxon>
        <taxon>Lophotrochozoa</taxon>
        <taxon>Mollusca</taxon>
        <taxon>Gastropoda</taxon>
        <taxon>Heterobranchia</taxon>
        <taxon>Euthyneura</taxon>
        <taxon>Panpulmonata</taxon>
        <taxon>Sacoglossa</taxon>
        <taxon>Placobranchoidea</taxon>
        <taxon>Plakobranchidae</taxon>
        <taxon>Elysia</taxon>
    </lineage>
</organism>
<dbReference type="PANTHER" id="PTHR46601">
    <property type="entry name" value="ULP_PROTEASE DOMAIN-CONTAINING PROTEIN"/>
    <property type="match status" value="1"/>
</dbReference>
<keyword evidence="3" id="KW-1185">Reference proteome</keyword>